<accession>A0A521DQY4</accession>
<dbReference type="PANTHER" id="PTHR39600">
    <property type="entry name" value="PEPTIDASE INHIBITOR I78 FAMILY PROTEIN"/>
    <property type="match status" value="1"/>
</dbReference>
<gene>
    <name evidence="2" type="ORF">SAMN06265221_10963</name>
</gene>
<dbReference type="RefSeq" id="WP_221930415.1">
    <property type="nucleotide sequence ID" value="NZ_FXTK01000009.1"/>
</dbReference>
<dbReference type="Gene3D" id="3.30.10.10">
    <property type="entry name" value="Trypsin Inhibitor V, subunit A"/>
    <property type="match status" value="1"/>
</dbReference>
<name>A0A521DQY4_9RHOB</name>
<organism evidence="2 3">
    <name type="scientific">Paracoccus laeviglucosivorans</name>
    <dbReference type="NCBI Taxonomy" id="1197861"/>
    <lineage>
        <taxon>Bacteria</taxon>
        <taxon>Pseudomonadati</taxon>
        <taxon>Pseudomonadota</taxon>
        <taxon>Alphaproteobacteria</taxon>
        <taxon>Rhodobacterales</taxon>
        <taxon>Paracoccaceae</taxon>
        <taxon>Paracoccus</taxon>
    </lineage>
</organism>
<dbReference type="AlphaFoldDB" id="A0A521DQY4"/>
<keyword evidence="1" id="KW-0732">Signal</keyword>
<protein>
    <submittedName>
        <fullName evidence="2">Peptidase inhibitor I78 family protein</fullName>
    </submittedName>
</protein>
<sequence>MRMRALAAPLALLVLAACEEQAPAPVSPSQPPTEDACGASRFQGLVGQSKDAVAKANLPEDARIIGPNDAVTMDFRPARLNVEIGTDDRVARVGCY</sequence>
<dbReference type="PANTHER" id="PTHR39600:SF1">
    <property type="entry name" value="PEPTIDASE INHIBITOR I78 FAMILY PROTEIN"/>
    <property type="match status" value="1"/>
</dbReference>
<keyword evidence="3" id="KW-1185">Reference proteome</keyword>
<feature type="signal peptide" evidence="1">
    <location>
        <begin position="1"/>
        <end position="22"/>
    </location>
</feature>
<dbReference type="InterPro" id="IPR021719">
    <property type="entry name" value="Prot_inh_I78"/>
</dbReference>
<feature type="chain" id="PRO_5021889221" evidence="1">
    <location>
        <begin position="23"/>
        <end position="96"/>
    </location>
</feature>
<dbReference type="PROSITE" id="PS51257">
    <property type="entry name" value="PROKAR_LIPOPROTEIN"/>
    <property type="match status" value="1"/>
</dbReference>
<reference evidence="2 3" key="1">
    <citation type="submission" date="2017-05" db="EMBL/GenBank/DDBJ databases">
        <authorList>
            <person name="Varghese N."/>
            <person name="Submissions S."/>
        </authorList>
    </citation>
    <scope>NUCLEOTIDE SEQUENCE [LARGE SCALE GENOMIC DNA]</scope>
    <source>
        <strain evidence="2 3">DSM 100094</strain>
    </source>
</reference>
<evidence type="ECO:0000313" key="2">
    <source>
        <dbReference type="EMBL" id="SMO74114.1"/>
    </source>
</evidence>
<dbReference type="Pfam" id="PF11720">
    <property type="entry name" value="Inhibitor_I78"/>
    <property type="match status" value="1"/>
</dbReference>
<dbReference type="Proteomes" id="UP000319014">
    <property type="component" value="Unassembled WGS sequence"/>
</dbReference>
<proteinExistence type="predicted"/>
<dbReference type="EMBL" id="FXTK01000009">
    <property type="protein sequence ID" value="SMO74114.1"/>
    <property type="molecule type" value="Genomic_DNA"/>
</dbReference>
<evidence type="ECO:0000313" key="3">
    <source>
        <dbReference type="Proteomes" id="UP000319014"/>
    </source>
</evidence>
<evidence type="ECO:0000256" key="1">
    <source>
        <dbReference type="SAM" id="SignalP"/>
    </source>
</evidence>